<keyword evidence="2" id="KW-1185">Reference proteome</keyword>
<comment type="caution">
    <text evidence="1">The sequence shown here is derived from an EMBL/GenBank/DDBJ whole genome shotgun (WGS) entry which is preliminary data.</text>
</comment>
<dbReference type="Proteomes" id="UP000186817">
    <property type="component" value="Unassembled WGS sequence"/>
</dbReference>
<accession>A0A1Q9BVN4</accession>
<evidence type="ECO:0000313" key="1">
    <source>
        <dbReference type="EMBL" id="OLP74650.1"/>
    </source>
</evidence>
<reference evidence="1 2" key="1">
    <citation type="submission" date="2016-02" db="EMBL/GenBank/DDBJ databases">
        <title>Genome analysis of coral dinoflagellate symbionts highlights evolutionary adaptations to a symbiotic lifestyle.</title>
        <authorList>
            <person name="Aranda M."/>
            <person name="Li Y."/>
            <person name="Liew Y.J."/>
            <person name="Baumgarten S."/>
            <person name="Simakov O."/>
            <person name="Wilson M."/>
            <person name="Piel J."/>
            <person name="Ashoor H."/>
            <person name="Bougouffa S."/>
            <person name="Bajic V.B."/>
            <person name="Ryu T."/>
            <person name="Ravasi T."/>
            <person name="Bayer T."/>
            <person name="Micklem G."/>
            <person name="Kim H."/>
            <person name="Bhak J."/>
            <person name="Lajeunesse T.C."/>
            <person name="Voolstra C.R."/>
        </authorList>
    </citation>
    <scope>NUCLEOTIDE SEQUENCE [LARGE SCALE GENOMIC DNA]</scope>
    <source>
        <strain evidence="1 2">CCMP2467</strain>
    </source>
</reference>
<gene>
    <name evidence="1" type="ORF">AK812_SmicGene45753</name>
</gene>
<dbReference type="EMBL" id="LSRX01003398">
    <property type="protein sequence ID" value="OLP74650.1"/>
    <property type="molecule type" value="Genomic_DNA"/>
</dbReference>
<proteinExistence type="predicted"/>
<evidence type="ECO:0000313" key="2">
    <source>
        <dbReference type="Proteomes" id="UP000186817"/>
    </source>
</evidence>
<dbReference type="AlphaFoldDB" id="A0A1Q9BVN4"/>
<feature type="non-terminal residue" evidence="1">
    <location>
        <position position="1"/>
    </location>
</feature>
<sequence length="60" mass="7048">VKTVMKMGLLHLTYHGNLVQASLPSFDKLLWLFVYLHWCFDSSRQKVSELLGRKRRAELS</sequence>
<dbReference type="OrthoDB" id="10594664at2759"/>
<name>A0A1Q9BVN4_SYMMI</name>
<protein>
    <submittedName>
        <fullName evidence="1">Uncharacterized protein</fullName>
    </submittedName>
</protein>
<organism evidence="1 2">
    <name type="scientific">Symbiodinium microadriaticum</name>
    <name type="common">Dinoflagellate</name>
    <name type="synonym">Zooxanthella microadriatica</name>
    <dbReference type="NCBI Taxonomy" id="2951"/>
    <lineage>
        <taxon>Eukaryota</taxon>
        <taxon>Sar</taxon>
        <taxon>Alveolata</taxon>
        <taxon>Dinophyceae</taxon>
        <taxon>Suessiales</taxon>
        <taxon>Symbiodiniaceae</taxon>
        <taxon>Symbiodinium</taxon>
    </lineage>
</organism>